<evidence type="ECO:0000259" key="13">
    <source>
        <dbReference type="PROSITE" id="PS50011"/>
    </source>
</evidence>
<evidence type="ECO:0000256" key="5">
    <source>
        <dbReference type="ARBA" id="ARBA00022741"/>
    </source>
</evidence>
<dbReference type="PROSITE" id="PS00107">
    <property type="entry name" value="PROTEIN_KINASE_ATP"/>
    <property type="match status" value="1"/>
</dbReference>
<dbReference type="CDD" id="cd09272">
    <property type="entry name" value="RNase_HI_RT_Ty1"/>
    <property type="match status" value="1"/>
</dbReference>
<dbReference type="Pfam" id="PF01657">
    <property type="entry name" value="Stress-antifung"/>
    <property type="match status" value="2"/>
</dbReference>
<name>A0ABD1SEA6_9LAMI</name>
<reference evidence="16" key="1">
    <citation type="submission" date="2024-07" db="EMBL/GenBank/DDBJ databases">
        <title>Two chromosome-level genome assemblies of Korean endemic species Abeliophyllum distichum and Forsythia ovata (Oleaceae).</title>
        <authorList>
            <person name="Jang H."/>
        </authorList>
    </citation>
    <scope>NUCLEOTIDE SEQUENCE [LARGE SCALE GENOMIC DNA]</scope>
</reference>
<keyword evidence="12" id="KW-1133">Transmembrane helix</keyword>
<evidence type="ECO:0000256" key="1">
    <source>
        <dbReference type="ARBA" id="ARBA00022527"/>
    </source>
</evidence>
<dbReference type="Pfam" id="PF00069">
    <property type="entry name" value="Pkinase"/>
    <property type="match status" value="1"/>
</dbReference>
<evidence type="ECO:0000256" key="2">
    <source>
        <dbReference type="ARBA" id="ARBA00022679"/>
    </source>
</evidence>
<dbReference type="GO" id="GO:0004674">
    <property type="term" value="F:protein serine/threonine kinase activity"/>
    <property type="evidence" value="ECO:0007669"/>
    <property type="project" value="UniProtKB-KW"/>
</dbReference>
<feature type="domain" description="Gnk2-homologous" evidence="14">
    <location>
        <begin position="336"/>
        <end position="441"/>
    </location>
</feature>
<dbReference type="SUPFAM" id="SSF56112">
    <property type="entry name" value="Protein kinase-like (PK-like)"/>
    <property type="match status" value="1"/>
</dbReference>
<keyword evidence="6" id="KW-0418">Kinase</keyword>
<keyword evidence="9" id="KW-0325">Glycoprotein</keyword>
<dbReference type="Gene3D" id="1.10.510.10">
    <property type="entry name" value="Transferase(Phosphotransferase) domain 1"/>
    <property type="match status" value="1"/>
</dbReference>
<proteinExistence type="predicted"/>
<dbReference type="InterPro" id="IPR017441">
    <property type="entry name" value="Protein_kinase_ATP_BS"/>
</dbReference>
<dbReference type="PANTHER" id="PTHR47973">
    <property type="entry name" value="CYSTEINE-RICH RECEPTOR-LIKE PROTEIN KINASE 3"/>
    <property type="match status" value="1"/>
</dbReference>
<sequence length="842" mass="92694">MKDLGTLRYFLGIEVAYSPKGYLLFQSKYVADIFERARLTDNKTVDTSIEVNAKYSSSDGISFSDPTLYRTIVWSLVYLTITRPDIAYAIHISLLLPSTSFLDLRAYSDSDHGSDHIDRKSVTDFCIFLGDSLISWKSKKQFIVSQSSTEAEYRAISSTTKEIADFFTKSQSISRFRFLVSKLSILVAAASKPMANSTATRWLVSLISAVVVVAVSISKQVSAQPQINLLNRGCSQYNATNTRNFFDNLNATFSDLRNQLSSENKRFATAQQSRSSDPVYAMVQCRNYLSTADCVACYDAAVAQIRNCSAANGARVIYDGCFLRYESNSFYDQTTLPGNVQICSNRTASQAAAFNAVASTFLQNLELVTPRINGYFAATKSEVGNGGPTIYGVAQCAETITQSGCQDCLTVGYRNIIGCLPNAEGRAIDAACFIRYSDTPFFADNQTINITPFLGGGGGSSKKKAIIGGVFGGVGFVLIMAALFLWYHLSRKPKVAARGNILGSTELQGPTTYNYKDLKSATSNFSEENKLGEGGFGDVYKATLKNGNVIAVKKLDISISRAKADFESEVRLISNVHHRNLVRLLGCCNKAGELLLVYEFMPNGSLANYLYGEKRGTLNWKQRFNIIFGTARGLAYLHDQYHVCIIHRDIKPSNILLDDDFLPKIADFGLARLLPENQSHVSTKFAGTLGYTAPEYAIHGHLSEKVDAYSFGVVILEIISGRRCTQMNDESDTEYLLEEAWKLHETGMQEKLVDETLDRNDYKAEDVKKLIEIALACTQSPASSRPTMSEVLVMLSSDRSVEQKTPSRPSFFDLGKRLPDSSISTGSSTSNATASITNFTGR</sequence>
<dbReference type="InterPro" id="IPR011009">
    <property type="entry name" value="Kinase-like_dom_sf"/>
</dbReference>
<dbReference type="InterPro" id="IPR038408">
    <property type="entry name" value="GNK2_sf"/>
</dbReference>
<feature type="domain" description="Protein kinase" evidence="13">
    <location>
        <begin position="525"/>
        <end position="811"/>
    </location>
</feature>
<evidence type="ECO:0000259" key="14">
    <source>
        <dbReference type="PROSITE" id="PS51473"/>
    </source>
</evidence>
<dbReference type="InterPro" id="IPR002902">
    <property type="entry name" value="GNK2"/>
</dbReference>
<evidence type="ECO:0000256" key="10">
    <source>
        <dbReference type="PROSITE-ProRule" id="PRU10141"/>
    </source>
</evidence>
<dbReference type="PROSITE" id="PS50011">
    <property type="entry name" value="PROTEIN_KINASE_DOM"/>
    <property type="match status" value="1"/>
</dbReference>
<evidence type="ECO:0000256" key="6">
    <source>
        <dbReference type="ARBA" id="ARBA00022777"/>
    </source>
</evidence>
<keyword evidence="7 10" id="KW-0067">ATP-binding</keyword>
<dbReference type="Gene3D" id="3.30.430.20">
    <property type="entry name" value="Gnk2 domain, C-X8-C-X2-C motif"/>
    <property type="match status" value="2"/>
</dbReference>
<feature type="domain" description="Gnk2-homologous" evidence="14">
    <location>
        <begin position="227"/>
        <end position="330"/>
    </location>
</feature>
<keyword evidence="1" id="KW-0723">Serine/threonine-protein kinase</keyword>
<feature type="binding site" evidence="10">
    <location>
        <position position="554"/>
    </location>
    <ligand>
        <name>ATP</name>
        <dbReference type="ChEBI" id="CHEBI:30616"/>
    </ligand>
</feature>
<dbReference type="InterPro" id="IPR052059">
    <property type="entry name" value="CR_Ser/Thr_kinase"/>
</dbReference>
<evidence type="ECO:0000313" key="16">
    <source>
        <dbReference type="Proteomes" id="UP001604336"/>
    </source>
</evidence>
<evidence type="ECO:0000256" key="7">
    <source>
        <dbReference type="ARBA" id="ARBA00022840"/>
    </source>
</evidence>
<dbReference type="CDD" id="cd23509">
    <property type="entry name" value="Gnk2-like"/>
    <property type="match status" value="2"/>
</dbReference>
<dbReference type="AlphaFoldDB" id="A0ABD1SEA6"/>
<evidence type="ECO:0000256" key="4">
    <source>
        <dbReference type="ARBA" id="ARBA00022737"/>
    </source>
</evidence>
<feature type="region of interest" description="Disordered" evidence="11">
    <location>
        <begin position="821"/>
        <end position="842"/>
    </location>
</feature>
<keyword evidence="5 10" id="KW-0547">Nucleotide-binding</keyword>
<keyword evidence="12" id="KW-0812">Transmembrane</keyword>
<dbReference type="CDD" id="cd14066">
    <property type="entry name" value="STKc_IRAK"/>
    <property type="match status" value="1"/>
</dbReference>
<protein>
    <submittedName>
        <fullName evidence="15">Cysteine-rich receptor-like protein kinase 3</fullName>
    </submittedName>
</protein>
<dbReference type="PROSITE" id="PS51473">
    <property type="entry name" value="GNK2"/>
    <property type="match status" value="2"/>
</dbReference>
<dbReference type="Gene3D" id="3.30.200.20">
    <property type="entry name" value="Phosphorylase Kinase, domain 1"/>
    <property type="match status" value="1"/>
</dbReference>
<gene>
    <name evidence="15" type="ORF">Adt_24617</name>
</gene>
<dbReference type="FunFam" id="3.30.430.20:FF:000014">
    <property type="entry name" value="Cysteine-rich receptor-like protein kinase 2"/>
    <property type="match status" value="1"/>
</dbReference>
<dbReference type="Proteomes" id="UP001604336">
    <property type="component" value="Unassembled WGS sequence"/>
</dbReference>
<dbReference type="FunFam" id="3.30.200.20:FF:000177">
    <property type="entry name" value="Cysteine-rich receptor-like protein kinase 2"/>
    <property type="match status" value="1"/>
</dbReference>
<dbReference type="SMART" id="SM00220">
    <property type="entry name" value="S_TKc"/>
    <property type="match status" value="1"/>
</dbReference>
<dbReference type="PROSITE" id="PS00108">
    <property type="entry name" value="PROTEIN_KINASE_ST"/>
    <property type="match status" value="1"/>
</dbReference>
<organism evidence="15 16">
    <name type="scientific">Abeliophyllum distichum</name>
    <dbReference type="NCBI Taxonomy" id="126358"/>
    <lineage>
        <taxon>Eukaryota</taxon>
        <taxon>Viridiplantae</taxon>
        <taxon>Streptophyta</taxon>
        <taxon>Embryophyta</taxon>
        <taxon>Tracheophyta</taxon>
        <taxon>Spermatophyta</taxon>
        <taxon>Magnoliopsida</taxon>
        <taxon>eudicotyledons</taxon>
        <taxon>Gunneridae</taxon>
        <taxon>Pentapetalae</taxon>
        <taxon>asterids</taxon>
        <taxon>lamiids</taxon>
        <taxon>Lamiales</taxon>
        <taxon>Oleaceae</taxon>
        <taxon>Forsythieae</taxon>
        <taxon>Abeliophyllum</taxon>
    </lineage>
</organism>
<evidence type="ECO:0000256" key="9">
    <source>
        <dbReference type="ARBA" id="ARBA00023180"/>
    </source>
</evidence>
<evidence type="ECO:0000313" key="15">
    <source>
        <dbReference type="EMBL" id="KAL2499067.1"/>
    </source>
</evidence>
<keyword evidence="2" id="KW-0808">Transferase</keyword>
<dbReference type="GO" id="GO:0005524">
    <property type="term" value="F:ATP binding"/>
    <property type="evidence" value="ECO:0007669"/>
    <property type="project" value="UniProtKB-UniRule"/>
</dbReference>
<dbReference type="FunFam" id="3.30.430.20:FF:000017">
    <property type="entry name" value="Cysteine-rich receptor-like protein kinase 2"/>
    <property type="match status" value="1"/>
</dbReference>
<dbReference type="EMBL" id="JBFOLK010000007">
    <property type="protein sequence ID" value="KAL2499067.1"/>
    <property type="molecule type" value="Genomic_DNA"/>
</dbReference>
<keyword evidence="12" id="KW-0472">Membrane</keyword>
<dbReference type="InterPro" id="IPR000719">
    <property type="entry name" value="Prot_kinase_dom"/>
</dbReference>
<keyword evidence="16" id="KW-1185">Reference proteome</keyword>
<feature type="region of interest" description="Disordered" evidence="11">
    <location>
        <begin position="797"/>
        <end position="816"/>
    </location>
</feature>
<keyword evidence="8" id="KW-0675">Receptor</keyword>
<keyword evidence="4" id="KW-0677">Repeat</keyword>
<evidence type="ECO:0000256" key="12">
    <source>
        <dbReference type="SAM" id="Phobius"/>
    </source>
</evidence>
<evidence type="ECO:0000256" key="3">
    <source>
        <dbReference type="ARBA" id="ARBA00022729"/>
    </source>
</evidence>
<comment type="caution">
    <text evidence="15">The sequence shown here is derived from an EMBL/GenBank/DDBJ whole genome shotgun (WGS) entry which is preliminary data.</text>
</comment>
<dbReference type="FunFam" id="1.10.510.10:FF:000336">
    <property type="entry name" value="Cysteine-rich receptor-like protein kinase 2"/>
    <property type="match status" value="1"/>
</dbReference>
<evidence type="ECO:0000256" key="11">
    <source>
        <dbReference type="SAM" id="MobiDB-lite"/>
    </source>
</evidence>
<accession>A0ABD1SEA6</accession>
<keyword evidence="3" id="KW-0732">Signal</keyword>
<dbReference type="InterPro" id="IPR008271">
    <property type="entry name" value="Ser/Thr_kinase_AS"/>
</dbReference>
<evidence type="ECO:0000256" key="8">
    <source>
        <dbReference type="ARBA" id="ARBA00023170"/>
    </source>
</evidence>
<feature type="transmembrane region" description="Helical" evidence="12">
    <location>
        <begin position="465"/>
        <end position="487"/>
    </location>
</feature>